<proteinExistence type="predicted"/>
<dbReference type="InterPro" id="IPR049492">
    <property type="entry name" value="BD-FAE-like_dom"/>
</dbReference>
<evidence type="ECO:0000259" key="3">
    <source>
        <dbReference type="Pfam" id="PF20434"/>
    </source>
</evidence>
<dbReference type="PANTHER" id="PTHR48081:SF6">
    <property type="entry name" value="PEPTIDASE S9 PROLYL OLIGOPEPTIDASE CATALYTIC DOMAIN-CONTAINING PROTEIN"/>
    <property type="match status" value="1"/>
</dbReference>
<dbReference type="AlphaFoldDB" id="A0A290Q6M6"/>
<evidence type="ECO:0000313" key="4">
    <source>
        <dbReference type="EMBL" id="ATC62830.1"/>
    </source>
</evidence>
<feature type="signal peptide" evidence="2">
    <location>
        <begin position="1"/>
        <end position="28"/>
    </location>
</feature>
<dbReference type="GO" id="GO:0016787">
    <property type="term" value="F:hydrolase activity"/>
    <property type="evidence" value="ECO:0007669"/>
    <property type="project" value="UniProtKB-KW"/>
</dbReference>
<gene>
    <name evidence="4" type="ORF">CMV30_01985</name>
</gene>
<accession>A0A290Q6M6</accession>
<sequence length="303" mass="32198">MTASNISARLFAILTSVASFFSSPLVHAQTEVPLWHDGAPGLKHDQPEVSDDRHETGRVDRYLSFVSTPTLTIYPAPGDALNRPAVLVVPGGGFRYICIDKEGIEAAHWLNSIGLTAAVLKYRTMNPAIERSGKTIEALLALGDIERAMRVLRANASAWKIDPSRIGVMGFSAGGVMSLKLLIDSDAGNSSASDPVEKASSRPDFIALVYTGLPGGKWPKVDASTPPVFIAHASDDPKAPALVATKIYQHLQEGGASAELHIFSKGDHGFGALPPKGSVRSWTTLCAGWLRDQGILPAEPAAK</sequence>
<evidence type="ECO:0000313" key="5">
    <source>
        <dbReference type="Proteomes" id="UP000217265"/>
    </source>
</evidence>
<dbReference type="Gene3D" id="3.40.50.1820">
    <property type="entry name" value="alpha/beta hydrolase"/>
    <property type="match status" value="1"/>
</dbReference>
<reference evidence="4 5" key="1">
    <citation type="submission" date="2017-09" db="EMBL/GenBank/DDBJ databases">
        <title>Complete genome sequence of Verrucomicrobial strain HZ-65, isolated from freshwater.</title>
        <authorList>
            <person name="Choi A."/>
        </authorList>
    </citation>
    <scope>NUCLEOTIDE SEQUENCE [LARGE SCALE GENOMIC DNA]</scope>
    <source>
        <strain evidence="4 5">HZ-65</strain>
    </source>
</reference>
<feature type="domain" description="BD-FAE-like" evidence="3">
    <location>
        <begin position="72"/>
        <end position="179"/>
    </location>
</feature>
<protein>
    <recommendedName>
        <fullName evidence="3">BD-FAE-like domain-containing protein</fullName>
    </recommendedName>
</protein>
<dbReference type="PANTHER" id="PTHR48081">
    <property type="entry name" value="AB HYDROLASE SUPERFAMILY PROTEIN C4A8.06C"/>
    <property type="match status" value="1"/>
</dbReference>
<dbReference type="InterPro" id="IPR029058">
    <property type="entry name" value="AB_hydrolase_fold"/>
</dbReference>
<dbReference type="KEGG" id="vbh:CMV30_01985"/>
<dbReference type="EMBL" id="CP023344">
    <property type="protein sequence ID" value="ATC62830.1"/>
    <property type="molecule type" value="Genomic_DNA"/>
</dbReference>
<evidence type="ECO:0000256" key="1">
    <source>
        <dbReference type="ARBA" id="ARBA00022801"/>
    </source>
</evidence>
<organism evidence="4 5">
    <name type="scientific">Nibricoccus aquaticus</name>
    <dbReference type="NCBI Taxonomy" id="2576891"/>
    <lineage>
        <taxon>Bacteria</taxon>
        <taxon>Pseudomonadati</taxon>
        <taxon>Verrucomicrobiota</taxon>
        <taxon>Opitutia</taxon>
        <taxon>Opitutales</taxon>
        <taxon>Opitutaceae</taxon>
        <taxon>Nibricoccus</taxon>
    </lineage>
</organism>
<name>A0A290Q6M6_9BACT</name>
<keyword evidence="1" id="KW-0378">Hydrolase</keyword>
<dbReference type="Proteomes" id="UP000217265">
    <property type="component" value="Chromosome"/>
</dbReference>
<dbReference type="OrthoDB" id="9794725at2"/>
<keyword evidence="2" id="KW-0732">Signal</keyword>
<dbReference type="InterPro" id="IPR050300">
    <property type="entry name" value="GDXG_lipolytic_enzyme"/>
</dbReference>
<dbReference type="SUPFAM" id="SSF53474">
    <property type="entry name" value="alpha/beta-Hydrolases"/>
    <property type="match status" value="1"/>
</dbReference>
<feature type="chain" id="PRO_5012832369" description="BD-FAE-like domain-containing protein" evidence="2">
    <location>
        <begin position="29"/>
        <end position="303"/>
    </location>
</feature>
<keyword evidence="5" id="KW-1185">Reference proteome</keyword>
<dbReference type="RefSeq" id="WP_096054465.1">
    <property type="nucleotide sequence ID" value="NZ_CP023344.1"/>
</dbReference>
<dbReference type="Pfam" id="PF20434">
    <property type="entry name" value="BD-FAE"/>
    <property type="match status" value="1"/>
</dbReference>
<evidence type="ECO:0000256" key="2">
    <source>
        <dbReference type="SAM" id="SignalP"/>
    </source>
</evidence>